<comment type="caution">
    <text evidence="2">The sequence shown here is derived from an EMBL/GenBank/DDBJ whole genome shotgun (WGS) entry which is preliminary data.</text>
</comment>
<name>A0AAE3GHX1_9PSEU</name>
<evidence type="ECO:0000259" key="1">
    <source>
        <dbReference type="SMART" id="SM00829"/>
    </source>
</evidence>
<sequence>MKRIQYHEYGGPEVMRLEEFEPAPLGANEVLVRMRAASANPMDWGIRAGRLKFVTGRKFPRALGYDFAGVVEEVGERVTRVRVGDPVVGGTRIKASGAFADVIVAHEDDVVRKPEDLSFEQGATLPIVGVTALQALVTRGKLQRGQAVFIHGCLGAVGRCAVQLALARGAEVGGSCRDTAATEAHELGVDPVVAFDFDPQALAGRFDLVLDAAGVPGTLPLGEARKMLRPGGRIVGVHPSLGNYLRSALPGPFHVFATQPNAADLETVVATAAAGTLQLPIARTVPLSQAIPALTELEQKRLGKRGKLIITAD</sequence>
<dbReference type="GO" id="GO:0016491">
    <property type="term" value="F:oxidoreductase activity"/>
    <property type="evidence" value="ECO:0007669"/>
    <property type="project" value="InterPro"/>
</dbReference>
<accession>A0AAE3GHX1</accession>
<dbReference type="Proteomes" id="UP001206128">
    <property type="component" value="Unassembled WGS sequence"/>
</dbReference>
<dbReference type="Pfam" id="PF13602">
    <property type="entry name" value="ADH_zinc_N_2"/>
    <property type="match status" value="1"/>
</dbReference>
<dbReference type="Gene3D" id="3.40.50.720">
    <property type="entry name" value="NAD(P)-binding Rossmann-like Domain"/>
    <property type="match status" value="1"/>
</dbReference>
<dbReference type="RefSeq" id="WP_253774681.1">
    <property type="nucleotide sequence ID" value="NZ_JAMTCK010000010.1"/>
</dbReference>
<organism evidence="2 3">
    <name type="scientific">Goodfellowiella coeruleoviolacea</name>
    <dbReference type="NCBI Taxonomy" id="334858"/>
    <lineage>
        <taxon>Bacteria</taxon>
        <taxon>Bacillati</taxon>
        <taxon>Actinomycetota</taxon>
        <taxon>Actinomycetes</taxon>
        <taxon>Pseudonocardiales</taxon>
        <taxon>Pseudonocardiaceae</taxon>
        <taxon>Goodfellowiella</taxon>
    </lineage>
</organism>
<dbReference type="PANTHER" id="PTHR11695:SF294">
    <property type="entry name" value="RETICULON-4-INTERACTING PROTEIN 1, MITOCHONDRIAL"/>
    <property type="match status" value="1"/>
</dbReference>
<dbReference type="InterPro" id="IPR011032">
    <property type="entry name" value="GroES-like_sf"/>
</dbReference>
<gene>
    <name evidence="2" type="ORF">LX83_004512</name>
</gene>
<proteinExistence type="predicted"/>
<dbReference type="SMART" id="SM00829">
    <property type="entry name" value="PKS_ER"/>
    <property type="match status" value="1"/>
</dbReference>
<keyword evidence="3" id="KW-1185">Reference proteome</keyword>
<dbReference type="Gene3D" id="3.90.180.10">
    <property type="entry name" value="Medium-chain alcohol dehydrogenases, catalytic domain"/>
    <property type="match status" value="1"/>
</dbReference>
<feature type="domain" description="Enoyl reductase (ER)" evidence="1">
    <location>
        <begin position="10"/>
        <end position="310"/>
    </location>
</feature>
<dbReference type="AlphaFoldDB" id="A0AAE3GHX1"/>
<dbReference type="SUPFAM" id="SSF50129">
    <property type="entry name" value="GroES-like"/>
    <property type="match status" value="1"/>
</dbReference>
<dbReference type="Pfam" id="PF08240">
    <property type="entry name" value="ADH_N"/>
    <property type="match status" value="1"/>
</dbReference>
<dbReference type="InterPro" id="IPR013154">
    <property type="entry name" value="ADH-like_N"/>
</dbReference>
<dbReference type="EMBL" id="JAMTCK010000010">
    <property type="protein sequence ID" value="MCP2167639.1"/>
    <property type="molecule type" value="Genomic_DNA"/>
</dbReference>
<dbReference type="InterPro" id="IPR050700">
    <property type="entry name" value="YIM1/Zinc_Alcohol_DH_Fams"/>
</dbReference>
<dbReference type="InterPro" id="IPR036291">
    <property type="entry name" value="NAD(P)-bd_dom_sf"/>
</dbReference>
<evidence type="ECO:0000313" key="3">
    <source>
        <dbReference type="Proteomes" id="UP001206128"/>
    </source>
</evidence>
<reference evidence="2" key="1">
    <citation type="submission" date="2022-06" db="EMBL/GenBank/DDBJ databases">
        <title>Genomic Encyclopedia of Archaeal and Bacterial Type Strains, Phase II (KMG-II): from individual species to whole genera.</title>
        <authorList>
            <person name="Goeker M."/>
        </authorList>
    </citation>
    <scope>NUCLEOTIDE SEQUENCE</scope>
    <source>
        <strain evidence="2">DSM 43935</strain>
    </source>
</reference>
<dbReference type="CDD" id="cd05289">
    <property type="entry name" value="MDR_like_2"/>
    <property type="match status" value="1"/>
</dbReference>
<evidence type="ECO:0000313" key="2">
    <source>
        <dbReference type="EMBL" id="MCP2167639.1"/>
    </source>
</evidence>
<dbReference type="SUPFAM" id="SSF51735">
    <property type="entry name" value="NAD(P)-binding Rossmann-fold domains"/>
    <property type="match status" value="1"/>
</dbReference>
<protein>
    <submittedName>
        <fullName evidence="2">NADPH:quinone reductase</fullName>
    </submittedName>
</protein>
<dbReference type="InterPro" id="IPR020843">
    <property type="entry name" value="ER"/>
</dbReference>
<dbReference type="PANTHER" id="PTHR11695">
    <property type="entry name" value="ALCOHOL DEHYDROGENASE RELATED"/>
    <property type="match status" value="1"/>
</dbReference>